<keyword evidence="7" id="KW-1185">Reference proteome</keyword>
<comment type="caution">
    <text evidence="6">The sequence shown here is derived from an EMBL/GenBank/DDBJ whole genome shotgun (WGS) entry which is preliminary data.</text>
</comment>
<evidence type="ECO:0000256" key="4">
    <source>
        <dbReference type="SAM" id="MobiDB-lite"/>
    </source>
</evidence>
<gene>
    <name evidence="6" type="ORF">LTR91_001208</name>
</gene>
<organism evidence="6 7">
    <name type="scientific">Friedmanniomyces endolithicus</name>
    <dbReference type="NCBI Taxonomy" id="329885"/>
    <lineage>
        <taxon>Eukaryota</taxon>
        <taxon>Fungi</taxon>
        <taxon>Dikarya</taxon>
        <taxon>Ascomycota</taxon>
        <taxon>Pezizomycotina</taxon>
        <taxon>Dothideomycetes</taxon>
        <taxon>Dothideomycetidae</taxon>
        <taxon>Mycosphaerellales</taxon>
        <taxon>Teratosphaeriaceae</taxon>
        <taxon>Friedmanniomyces</taxon>
    </lineage>
</organism>
<feature type="region of interest" description="Disordered" evidence="4">
    <location>
        <begin position="27"/>
        <end position="64"/>
    </location>
</feature>
<sequence>MEWVSGSGISATSSTRELKDIRDTIQHHERAKRKQNRRLPLRQDQVPAPGQSIKANPQHRLPLPQLPTYNRVGVACGIDRTERGVKGFSITQGEDTLKSHADTKTDSGQPLTRKFCSECGSRLFAFTPLNESIVMIAAGTLDDFEDWKPSKEQYCIHRLGFVDKMLGVEGQNRHVTNMRSEAEQV</sequence>
<evidence type="ECO:0000256" key="3">
    <source>
        <dbReference type="ARBA" id="ARBA00022833"/>
    </source>
</evidence>
<evidence type="ECO:0000313" key="6">
    <source>
        <dbReference type="EMBL" id="KAK1013612.1"/>
    </source>
</evidence>
<comment type="similarity">
    <text evidence="1">Belongs to the Gfa family.</text>
</comment>
<evidence type="ECO:0000256" key="2">
    <source>
        <dbReference type="ARBA" id="ARBA00022723"/>
    </source>
</evidence>
<feature type="region of interest" description="Disordered" evidence="4">
    <location>
        <begin position="1"/>
        <end position="20"/>
    </location>
</feature>
<proteinExistence type="inferred from homology"/>
<dbReference type="Gene3D" id="3.90.1590.10">
    <property type="entry name" value="glutathione-dependent formaldehyde- activating enzyme (gfa)"/>
    <property type="match status" value="1"/>
</dbReference>
<feature type="compositionally biased region" description="Basic residues" evidence="4">
    <location>
        <begin position="29"/>
        <end position="40"/>
    </location>
</feature>
<keyword evidence="2" id="KW-0479">Metal-binding</keyword>
<dbReference type="SUPFAM" id="SSF51316">
    <property type="entry name" value="Mss4-like"/>
    <property type="match status" value="1"/>
</dbReference>
<accession>A0AAN6L332</accession>
<dbReference type="AlphaFoldDB" id="A0AAN6L332"/>
<name>A0AAN6L332_9PEZI</name>
<dbReference type="GO" id="GO:0046872">
    <property type="term" value="F:metal ion binding"/>
    <property type="evidence" value="ECO:0007669"/>
    <property type="project" value="UniProtKB-KW"/>
</dbReference>
<evidence type="ECO:0000256" key="1">
    <source>
        <dbReference type="ARBA" id="ARBA00005495"/>
    </source>
</evidence>
<dbReference type="InterPro" id="IPR006913">
    <property type="entry name" value="CENP-V/GFA"/>
</dbReference>
<evidence type="ECO:0000259" key="5">
    <source>
        <dbReference type="Pfam" id="PF04828"/>
    </source>
</evidence>
<keyword evidence="3" id="KW-0862">Zinc</keyword>
<dbReference type="InterPro" id="IPR011057">
    <property type="entry name" value="Mss4-like_sf"/>
</dbReference>
<dbReference type="EMBL" id="JAUJLE010000005">
    <property type="protein sequence ID" value="KAK1013612.1"/>
    <property type="molecule type" value="Genomic_DNA"/>
</dbReference>
<evidence type="ECO:0000313" key="7">
    <source>
        <dbReference type="Proteomes" id="UP001175353"/>
    </source>
</evidence>
<feature type="domain" description="CENP-V/GFA" evidence="5">
    <location>
        <begin position="87"/>
        <end position="155"/>
    </location>
</feature>
<dbReference type="Pfam" id="PF04828">
    <property type="entry name" value="GFA"/>
    <property type="match status" value="1"/>
</dbReference>
<reference evidence="6" key="1">
    <citation type="submission" date="2023-06" db="EMBL/GenBank/DDBJ databases">
        <title>Black Yeasts Isolated from many extreme environments.</title>
        <authorList>
            <person name="Coleine C."/>
            <person name="Stajich J.E."/>
            <person name="Selbmann L."/>
        </authorList>
    </citation>
    <scope>NUCLEOTIDE SEQUENCE</scope>
    <source>
        <strain evidence="6">CCFEE 5200</strain>
    </source>
</reference>
<dbReference type="GO" id="GO:0016846">
    <property type="term" value="F:carbon-sulfur lyase activity"/>
    <property type="evidence" value="ECO:0007669"/>
    <property type="project" value="InterPro"/>
</dbReference>
<dbReference type="Proteomes" id="UP001175353">
    <property type="component" value="Unassembled WGS sequence"/>
</dbReference>
<protein>
    <recommendedName>
        <fullName evidence="5">CENP-V/GFA domain-containing protein</fullName>
    </recommendedName>
</protein>